<dbReference type="Proteomes" id="UP000006830">
    <property type="component" value="Chromosome"/>
</dbReference>
<keyword evidence="1" id="KW-0489">Methyltransferase</keyword>
<dbReference type="eggNOG" id="COG4096">
    <property type="taxonomic scope" value="Bacteria"/>
</dbReference>
<evidence type="ECO:0000313" key="1">
    <source>
        <dbReference type="EMBL" id="ABV75576.1"/>
    </source>
</evidence>
<name>A8GQA1_RICAH</name>
<dbReference type="GO" id="GO:0032259">
    <property type="term" value="P:methylation"/>
    <property type="evidence" value="ECO:0007669"/>
    <property type="project" value="UniProtKB-KW"/>
</dbReference>
<protein>
    <submittedName>
        <fullName evidence="1">Type I restriction-modification system methyltransferase subunit</fullName>
    </submittedName>
</protein>
<dbReference type="AlphaFoldDB" id="A8GQA1"/>
<dbReference type="HOGENOM" id="CLU_203985_0_0_5"/>
<dbReference type="Gene3D" id="3.90.1570.30">
    <property type="match status" value="1"/>
</dbReference>
<organism evidence="1 2">
    <name type="scientific">Rickettsia akari (strain Hartford)</name>
    <dbReference type="NCBI Taxonomy" id="293614"/>
    <lineage>
        <taxon>Bacteria</taxon>
        <taxon>Pseudomonadati</taxon>
        <taxon>Pseudomonadota</taxon>
        <taxon>Alphaproteobacteria</taxon>
        <taxon>Rickettsiales</taxon>
        <taxon>Rickettsiaceae</taxon>
        <taxon>Rickettsieae</taxon>
        <taxon>Rickettsia</taxon>
        <taxon>spotted fever group</taxon>
    </lineage>
</organism>
<sequence length="73" mass="8567">MLAEQKTEWIISNNIVNKGLHIDNDTKKNVYFQKSKSKTEHTILNGKRPDYILYESNNDKPIVIIEAKKHEQI</sequence>
<dbReference type="GO" id="GO:0008168">
    <property type="term" value="F:methyltransferase activity"/>
    <property type="evidence" value="ECO:0007669"/>
    <property type="project" value="UniProtKB-KW"/>
</dbReference>
<gene>
    <name evidence="1" type="ordered locus">A1C_06765</name>
</gene>
<keyword evidence="1" id="KW-0808">Transferase</keyword>
<evidence type="ECO:0000313" key="2">
    <source>
        <dbReference type="Proteomes" id="UP000006830"/>
    </source>
</evidence>
<proteinExistence type="predicted"/>
<accession>A8GQA1</accession>
<dbReference type="RefSeq" id="WP_012150205.1">
    <property type="nucleotide sequence ID" value="NC_009881.1"/>
</dbReference>
<reference evidence="1" key="1">
    <citation type="submission" date="2007-09" db="EMBL/GenBank/DDBJ databases">
        <title>Complete Genome Sequence of Rickettsia akari.</title>
        <authorList>
            <person name="Madan A."/>
            <person name="Fahey J."/>
            <person name="Helton E."/>
            <person name="Ketteman M."/>
            <person name="Madan A."/>
            <person name="Rodrigues S."/>
            <person name="Sanchez A."/>
            <person name="Whiting M."/>
            <person name="Dasch G."/>
            <person name="Eremeeva M."/>
        </authorList>
    </citation>
    <scope>NUCLEOTIDE SEQUENCE</scope>
    <source>
        <strain evidence="1">Hartford</strain>
    </source>
</reference>
<keyword evidence="2" id="KW-1185">Reference proteome</keyword>
<dbReference type="KEGG" id="rak:A1C_06765"/>
<dbReference type="EMBL" id="CP000847">
    <property type="protein sequence ID" value="ABV75576.1"/>
    <property type="molecule type" value="Genomic_DNA"/>
</dbReference>